<dbReference type="Proteomes" id="UP001189429">
    <property type="component" value="Unassembled WGS sequence"/>
</dbReference>
<name>A0ABN9XCS0_9DINO</name>
<feature type="transmembrane region" description="Helical" evidence="1">
    <location>
        <begin position="39"/>
        <end position="60"/>
    </location>
</feature>
<accession>A0ABN9XCS0</accession>
<keyword evidence="1" id="KW-0812">Transmembrane</keyword>
<organism evidence="3 4">
    <name type="scientific">Prorocentrum cordatum</name>
    <dbReference type="NCBI Taxonomy" id="2364126"/>
    <lineage>
        <taxon>Eukaryota</taxon>
        <taxon>Sar</taxon>
        <taxon>Alveolata</taxon>
        <taxon>Dinophyceae</taxon>
        <taxon>Prorocentrales</taxon>
        <taxon>Prorocentraceae</taxon>
        <taxon>Prorocentrum</taxon>
    </lineage>
</organism>
<comment type="caution">
    <text evidence="3">The sequence shown here is derived from an EMBL/GenBank/DDBJ whole genome shotgun (WGS) entry which is preliminary data.</text>
</comment>
<sequence>MRSISPSPLACGAVCALTALAWSAASALAARGALPGSQHGDVLVLLVCAAAYLVGTAGPADRQRPRAARAAEPAGAEEVLERFGELVQRGCLPDRVALNRALDACSKLGRVAQA</sequence>
<dbReference type="EMBL" id="CAUYUJ010020122">
    <property type="protein sequence ID" value="CAK0895987.1"/>
    <property type="molecule type" value="Genomic_DNA"/>
</dbReference>
<proteinExistence type="predicted"/>
<feature type="non-terminal residue" evidence="3">
    <location>
        <position position="114"/>
    </location>
</feature>
<evidence type="ECO:0000313" key="4">
    <source>
        <dbReference type="Proteomes" id="UP001189429"/>
    </source>
</evidence>
<protein>
    <submittedName>
        <fullName evidence="3">Uncharacterized protein</fullName>
    </submittedName>
</protein>
<reference evidence="3" key="1">
    <citation type="submission" date="2023-10" db="EMBL/GenBank/DDBJ databases">
        <authorList>
            <person name="Chen Y."/>
            <person name="Shah S."/>
            <person name="Dougan E. K."/>
            <person name="Thang M."/>
            <person name="Chan C."/>
        </authorList>
    </citation>
    <scope>NUCLEOTIDE SEQUENCE [LARGE SCALE GENOMIC DNA]</scope>
</reference>
<keyword evidence="1" id="KW-0472">Membrane</keyword>
<evidence type="ECO:0000256" key="1">
    <source>
        <dbReference type="SAM" id="Phobius"/>
    </source>
</evidence>
<evidence type="ECO:0000313" key="3">
    <source>
        <dbReference type="EMBL" id="CAK0895987.1"/>
    </source>
</evidence>
<feature type="signal peptide" evidence="2">
    <location>
        <begin position="1"/>
        <end position="29"/>
    </location>
</feature>
<keyword evidence="2" id="KW-0732">Signal</keyword>
<keyword evidence="1" id="KW-1133">Transmembrane helix</keyword>
<evidence type="ECO:0000256" key="2">
    <source>
        <dbReference type="SAM" id="SignalP"/>
    </source>
</evidence>
<keyword evidence="4" id="KW-1185">Reference proteome</keyword>
<gene>
    <name evidence="3" type="ORF">PCOR1329_LOCUS74582</name>
</gene>
<feature type="chain" id="PRO_5045942408" evidence="2">
    <location>
        <begin position="30"/>
        <end position="114"/>
    </location>
</feature>